<feature type="region of interest" description="Disordered" evidence="1">
    <location>
        <begin position="1"/>
        <end position="25"/>
    </location>
</feature>
<evidence type="ECO:0000313" key="2">
    <source>
        <dbReference type="EMBL" id="VDK72414.1"/>
    </source>
</evidence>
<gene>
    <name evidence="2" type="ORF">ASIM_LOCUS19828</name>
</gene>
<feature type="compositionally biased region" description="Basic residues" evidence="1">
    <location>
        <begin position="1"/>
        <end position="12"/>
    </location>
</feature>
<proteinExistence type="predicted"/>
<reference evidence="4" key="1">
    <citation type="submission" date="2017-02" db="UniProtKB">
        <authorList>
            <consortium name="WormBaseParasite"/>
        </authorList>
    </citation>
    <scope>IDENTIFICATION</scope>
</reference>
<evidence type="ECO:0000256" key="1">
    <source>
        <dbReference type="SAM" id="MobiDB-lite"/>
    </source>
</evidence>
<sequence>MQRVISRKRRSNQRQLANAANNNSPALKSARLGNNIAEENGNCGSLEALMAASEQFKVLFNSNSGMEEELDAASSSSMELAALLANATLNRSMLEKIYETMLSSCQAGPSYTPIASTSEHALSPEHLEIELDNVISFIFFSTVFIFVFNQMNR</sequence>
<keyword evidence="3" id="KW-1185">Reference proteome</keyword>
<dbReference type="Proteomes" id="UP000267096">
    <property type="component" value="Unassembled WGS sequence"/>
</dbReference>
<protein>
    <submittedName>
        <fullName evidence="2 4">Uncharacterized protein</fullName>
    </submittedName>
</protein>
<dbReference type="EMBL" id="UYRR01038047">
    <property type="protein sequence ID" value="VDK72414.1"/>
    <property type="molecule type" value="Genomic_DNA"/>
</dbReference>
<dbReference type="WBParaSite" id="ASIM_0002044501-mRNA-1">
    <property type="protein sequence ID" value="ASIM_0002044501-mRNA-1"/>
    <property type="gene ID" value="ASIM_0002044501"/>
</dbReference>
<evidence type="ECO:0000313" key="4">
    <source>
        <dbReference type="WBParaSite" id="ASIM_0002044501-mRNA-1"/>
    </source>
</evidence>
<accession>A0A0M3KHI0</accession>
<name>A0A0M3KHI0_ANISI</name>
<reference evidence="2 3" key="2">
    <citation type="submission" date="2018-11" db="EMBL/GenBank/DDBJ databases">
        <authorList>
            <consortium name="Pathogen Informatics"/>
        </authorList>
    </citation>
    <scope>NUCLEOTIDE SEQUENCE [LARGE SCALE GENOMIC DNA]</scope>
</reference>
<organism evidence="4">
    <name type="scientific">Anisakis simplex</name>
    <name type="common">Herring worm</name>
    <dbReference type="NCBI Taxonomy" id="6269"/>
    <lineage>
        <taxon>Eukaryota</taxon>
        <taxon>Metazoa</taxon>
        <taxon>Ecdysozoa</taxon>
        <taxon>Nematoda</taxon>
        <taxon>Chromadorea</taxon>
        <taxon>Rhabditida</taxon>
        <taxon>Spirurina</taxon>
        <taxon>Ascaridomorpha</taxon>
        <taxon>Ascaridoidea</taxon>
        <taxon>Anisakidae</taxon>
        <taxon>Anisakis</taxon>
        <taxon>Anisakis simplex complex</taxon>
    </lineage>
</organism>
<evidence type="ECO:0000313" key="3">
    <source>
        <dbReference type="Proteomes" id="UP000267096"/>
    </source>
</evidence>
<dbReference type="AlphaFoldDB" id="A0A0M3KHI0"/>